<dbReference type="InterPro" id="IPR018060">
    <property type="entry name" value="HTH_AraC"/>
</dbReference>
<evidence type="ECO:0000256" key="3">
    <source>
        <dbReference type="ARBA" id="ARBA00023163"/>
    </source>
</evidence>
<gene>
    <name evidence="5" type="ORF">GWK08_16495</name>
</gene>
<sequence length="348" mass="41050">MVDKFIPELNKVYFINQYTMLHILKGNGAIQVDFKNYDDWDDRLIFLEKGQYIKFLSDDFLVRKIEFENEDLFKNESVRVLFKHMISLGYINFSECSDCQRYIRDTIIDQPKNILDISSDQWYWQNPFNASADEYQIIFDTKDIIDQQYKNHLSNEDIASLIGAGSKHVHSLVRDKVGLSIKGLLANKRLTQIQKDIAFTDKPIQEIAYDFGYKDPAYFNRLFKQNTGKTPFEFRKDMAFEVEDTFLNELFLLIREFHASQRNVDFYAEKMYISNKTLSKKVRDKLQISIGQLIRQQIIKTSKKLLGEGQSIHETAYQLGFEEANHFSSFFKNHTQQTPSDFLVKKYN</sequence>
<proteinExistence type="predicted"/>
<dbReference type="Proteomes" id="UP000468581">
    <property type="component" value="Unassembled WGS sequence"/>
</dbReference>
<protein>
    <submittedName>
        <fullName evidence="5">Helix-turn-helix domain-containing protein</fullName>
    </submittedName>
</protein>
<dbReference type="InterPro" id="IPR020449">
    <property type="entry name" value="Tscrpt_reg_AraC-type_HTH"/>
</dbReference>
<feature type="domain" description="HTH araC/xylS-type" evidence="4">
    <location>
        <begin position="248"/>
        <end position="345"/>
    </location>
</feature>
<dbReference type="PROSITE" id="PS00041">
    <property type="entry name" value="HTH_ARAC_FAMILY_1"/>
    <property type="match status" value="2"/>
</dbReference>
<dbReference type="InterPro" id="IPR009057">
    <property type="entry name" value="Homeodomain-like_sf"/>
</dbReference>
<keyword evidence="2" id="KW-0238">DNA-binding</keyword>
<dbReference type="Gene3D" id="1.10.10.60">
    <property type="entry name" value="Homeodomain-like"/>
    <property type="match status" value="2"/>
</dbReference>
<evidence type="ECO:0000256" key="1">
    <source>
        <dbReference type="ARBA" id="ARBA00023015"/>
    </source>
</evidence>
<dbReference type="GO" id="GO:0043565">
    <property type="term" value="F:sequence-specific DNA binding"/>
    <property type="evidence" value="ECO:0007669"/>
    <property type="project" value="InterPro"/>
</dbReference>
<dbReference type="PANTHER" id="PTHR43280">
    <property type="entry name" value="ARAC-FAMILY TRANSCRIPTIONAL REGULATOR"/>
    <property type="match status" value="1"/>
</dbReference>
<keyword evidence="3" id="KW-0804">Transcription</keyword>
<evidence type="ECO:0000256" key="2">
    <source>
        <dbReference type="ARBA" id="ARBA00023125"/>
    </source>
</evidence>
<evidence type="ECO:0000313" key="6">
    <source>
        <dbReference type="Proteomes" id="UP000468581"/>
    </source>
</evidence>
<dbReference type="PANTHER" id="PTHR43280:SF2">
    <property type="entry name" value="HTH-TYPE TRANSCRIPTIONAL REGULATOR EXSA"/>
    <property type="match status" value="1"/>
</dbReference>
<comment type="caution">
    <text evidence="5">The sequence shown here is derived from an EMBL/GenBank/DDBJ whole genome shotgun (WGS) entry which is preliminary data.</text>
</comment>
<name>A0A6P0UX79_9FLAO</name>
<keyword evidence="1" id="KW-0805">Transcription regulation</keyword>
<dbReference type="Pfam" id="PF12833">
    <property type="entry name" value="HTH_18"/>
    <property type="match status" value="2"/>
</dbReference>
<dbReference type="SMART" id="SM00342">
    <property type="entry name" value="HTH_ARAC"/>
    <property type="match status" value="2"/>
</dbReference>
<dbReference type="PROSITE" id="PS01124">
    <property type="entry name" value="HTH_ARAC_FAMILY_2"/>
    <property type="match status" value="2"/>
</dbReference>
<dbReference type="PRINTS" id="PR00032">
    <property type="entry name" value="HTHARAC"/>
</dbReference>
<organism evidence="5 6">
    <name type="scientific">Leptobacterium flavescens</name>
    <dbReference type="NCBI Taxonomy" id="472055"/>
    <lineage>
        <taxon>Bacteria</taxon>
        <taxon>Pseudomonadati</taxon>
        <taxon>Bacteroidota</taxon>
        <taxon>Flavobacteriia</taxon>
        <taxon>Flavobacteriales</taxon>
        <taxon>Flavobacteriaceae</taxon>
        <taxon>Leptobacterium</taxon>
    </lineage>
</organism>
<dbReference type="AlphaFoldDB" id="A0A6P0UX79"/>
<dbReference type="RefSeq" id="WP_163608356.1">
    <property type="nucleotide sequence ID" value="NZ_JAABOO010000004.1"/>
</dbReference>
<feature type="domain" description="HTH araC/xylS-type" evidence="4">
    <location>
        <begin position="139"/>
        <end position="237"/>
    </location>
</feature>
<reference evidence="5 6" key="1">
    <citation type="submission" date="2020-01" db="EMBL/GenBank/DDBJ databases">
        <title>Leptobacterium flavescens.</title>
        <authorList>
            <person name="Wang G."/>
        </authorList>
    </citation>
    <scope>NUCLEOTIDE SEQUENCE [LARGE SCALE GENOMIC DNA]</scope>
    <source>
        <strain evidence="5 6">KCTC 22160</strain>
    </source>
</reference>
<evidence type="ECO:0000313" key="5">
    <source>
        <dbReference type="EMBL" id="NER15056.1"/>
    </source>
</evidence>
<keyword evidence="6" id="KW-1185">Reference proteome</keyword>
<dbReference type="InterPro" id="IPR018062">
    <property type="entry name" value="HTH_AraC-typ_CS"/>
</dbReference>
<evidence type="ECO:0000259" key="4">
    <source>
        <dbReference type="PROSITE" id="PS01124"/>
    </source>
</evidence>
<dbReference type="GO" id="GO:0003700">
    <property type="term" value="F:DNA-binding transcription factor activity"/>
    <property type="evidence" value="ECO:0007669"/>
    <property type="project" value="InterPro"/>
</dbReference>
<dbReference type="SUPFAM" id="SSF46689">
    <property type="entry name" value="Homeodomain-like"/>
    <property type="match status" value="2"/>
</dbReference>
<accession>A0A6P0UX79</accession>
<dbReference type="EMBL" id="JAABOO010000004">
    <property type="protein sequence ID" value="NER15056.1"/>
    <property type="molecule type" value="Genomic_DNA"/>
</dbReference>